<reference evidence="7 8" key="1">
    <citation type="submission" date="2012-11" db="EMBL/GenBank/DDBJ databases">
        <authorList>
            <person name="Linke B."/>
        </authorList>
    </citation>
    <scope>NUCLEOTIDE SEQUENCE [LARGE SCALE GENOMIC DNA]</scope>
    <source>
        <strain evidence="8">CFBP 1232</strain>
    </source>
</reference>
<protein>
    <submittedName>
        <fullName evidence="7">Signal-transduction and transcriptional-control protein</fullName>
    </submittedName>
</protein>
<comment type="caution">
    <text evidence="7">The sequence shown here is derived from an EMBL/GenBank/DDBJ whole genome shotgun (WGS) entry which is preliminary data.</text>
</comment>
<dbReference type="Pfam" id="PF01590">
    <property type="entry name" value="GAF"/>
    <property type="match status" value="1"/>
</dbReference>
<dbReference type="SUPFAM" id="SSF52540">
    <property type="entry name" value="P-loop containing nucleoside triphosphate hydrolases"/>
    <property type="match status" value="1"/>
</dbReference>
<dbReference type="PRINTS" id="PR01590">
    <property type="entry name" value="HTHFIS"/>
</dbReference>
<dbReference type="GO" id="GO:0043565">
    <property type="term" value="F:sequence-specific DNA binding"/>
    <property type="evidence" value="ECO:0007669"/>
    <property type="project" value="InterPro"/>
</dbReference>
<evidence type="ECO:0000313" key="7">
    <source>
        <dbReference type="EMBL" id="CCO94186.1"/>
    </source>
</evidence>
<dbReference type="Gene3D" id="1.10.10.60">
    <property type="entry name" value="Homeodomain-like"/>
    <property type="match status" value="1"/>
</dbReference>
<dbReference type="InterPro" id="IPR003593">
    <property type="entry name" value="AAA+_ATPase"/>
</dbReference>
<dbReference type="SUPFAM" id="SSF55781">
    <property type="entry name" value="GAF domain-like"/>
    <property type="match status" value="1"/>
</dbReference>
<evidence type="ECO:0000256" key="3">
    <source>
        <dbReference type="ARBA" id="ARBA00023015"/>
    </source>
</evidence>
<keyword evidence="2" id="KW-0067">ATP-binding</keyword>
<dbReference type="GeneID" id="97606402"/>
<sequence length="643" mass="70871">MNQSQREHIATVVASIDGRPPSVALRQYDQAIRDSWLRCVELHRLEPSRMQEAHILPWAQLREHRQRIEEFRCIARHVLKALYQQIVPAGYVVLLTDAQGVVVDFLGDDTGDNGLRRAGLFPGAQWSEAFMGTCAVGTALSTGRALTVHRGDHFDAMHIALTCSAVPLFDSRGQLIAVLDISALSSPQPKSSQQLALQLAQLAAQQIENAWLMHCHRADWVLKLSPSYPFDEVCADFQIAFDTAGRVTGFNPRARRMLEQELADCPSIYHGRSTLLGTPIDQLFSTSIDNLPQWLSAANASQRTLVLCSSGSVLHASARQPDGRGGQQTSAAARSLPAPLAALCGGDADLQQQLQRAARLLNTRLHLLVHGETGSGKEYFAKAFHQSGERGNRPFIAVNCAAIPAELIESELFGHLPGSFSGAGSKGRRGLIQEADGGTLFLDEIGDMPLTMQTRLLRVLAEQEVLPVGASRPVAVNIRVISASHHALERLVEQGRFRADLFYRLQGAQISLPPLRRRSDLDWLIGNMLDAQVQLSPAARQRLHQHAWPGNLRELSNVLAYATAMCERGRIEVVDLPDNVGEPALLPHSLCEQPELSQDALRIIQHLRAARWNHSAAARQMGISRMTLYRRMQRFGITSPQPQ</sequence>
<dbReference type="InterPro" id="IPR025944">
    <property type="entry name" value="Sigma_54_int_dom_CS"/>
</dbReference>
<dbReference type="Pfam" id="PF25601">
    <property type="entry name" value="AAA_lid_14"/>
    <property type="match status" value="1"/>
</dbReference>
<evidence type="ECO:0000256" key="4">
    <source>
        <dbReference type="ARBA" id="ARBA00023125"/>
    </source>
</evidence>
<dbReference type="Gene3D" id="3.40.50.300">
    <property type="entry name" value="P-loop containing nucleotide triphosphate hydrolases"/>
    <property type="match status" value="1"/>
</dbReference>
<proteinExistence type="predicted"/>
<dbReference type="InterPro" id="IPR002197">
    <property type="entry name" value="HTH_Fis"/>
</dbReference>
<dbReference type="PANTHER" id="PTHR32071:SF77">
    <property type="entry name" value="TRANSCRIPTIONAL REGULATORY PROTEIN"/>
    <property type="match status" value="1"/>
</dbReference>
<dbReference type="GO" id="GO:0006355">
    <property type="term" value="P:regulation of DNA-templated transcription"/>
    <property type="evidence" value="ECO:0007669"/>
    <property type="project" value="InterPro"/>
</dbReference>
<keyword evidence="4" id="KW-0238">DNA-binding</keyword>
<dbReference type="SMART" id="SM00382">
    <property type="entry name" value="AAA"/>
    <property type="match status" value="1"/>
</dbReference>
<dbReference type="Proteomes" id="UP000013111">
    <property type="component" value="Unassembled WGS sequence"/>
</dbReference>
<evidence type="ECO:0000259" key="6">
    <source>
        <dbReference type="PROSITE" id="PS50045"/>
    </source>
</evidence>
<dbReference type="PROSITE" id="PS00688">
    <property type="entry name" value="SIGMA54_INTERACT_3"/>
    <property type="match status" value="1"/>
</dbReference>
<dbReference type="SUPFAM" id="SSF46689">
    <property type="entry name" value="Homeodomain-like"/>
    <property type="match status" value="1"/>
</dbReference>
<dbReference type="PROSITE" id="PS50045">
    <property type="entry name" value="SIGMA54_INTERACT_4"/>
    <property type="match status" value="1"/>
</dbReference>
<keyword evidence="3" id="KW-0805">Transcription regulation</keyword>
<evidence type="ECO:0000256" key="1">
    <source>
        <dbReference type="ARBA" id="ARBA00022741"/>
    </source>
</evidence>
<evidence type="ECO:0000256" key="5">
    <source>
        <dbReference type="ARBA" id="ARBA00023163"/>
    </source>
</evidence>
<dbReference type="Pfam" id="PF02954">
    <property type="entry name" value="HTH_8"/>
    <property type="match status" value="1"/>
</dbReference>
<evidence type="ECO:0000313" key="8">
    <source>
        <dbReference type="Proteomes" id="UP000013111"/>
    </source>
</evidence>
<dbReference type="PROSITE" id="PS00676">
    <property type="entry name" value="SIGMA54_INTERACT_2"/>
    <property type="match status" value="1"/>
</dbReference>
<dbReference type="PANTHER" id="PTHR32071">
    <property type="entry name" value="TRANSCRIPTIONAL REGULATORY PROTEIN"/>
    <property type="match status" value="1"/>
</dbReference>
<keyword evidence="1" id="KW-0547">Nucleotide-binding</keyword>
<reference evidence="7 8" key="2">
    <citation type="submission" date="2013-04" db="EMBL/GenBank/DDBJ databases">
        <title>Comparative genomics of 12 strains of Erwinia amylovora identifies a pan-genome with a large conserved core and provides insights into host specificity.</title>
        <authorList>
            <person name="Mann R.A."/>
            <person name="Smits T.H.M."/>
            <person name="Buehlmann A."/>
            <person name="Blom J."/>
            <person name="Goesmann A."/>
            <person name="Frey J.E."/>
            <person name="Plummer K.M."/>
            <person name="Beer S.V."/>
            <person name="Luck J."/>
            <person name="Duffy B."/>
            <person name="Rodoni B."/>
        </authorList>
    </citation>
    <scope>NUCLEOTIDE SEQUENCE [LARGE SCALE GENOMIC DNA]</scope>
    <source>
        <strain evidence="8">CFBP 1232</strain>
    </source>
</reference>
<dbReference type="InterPro" id="IPR027417">
    <property type="entry name" value="P-loop_NTPase"/>
</dbReference>
<evidence type="ECO:0000256" key="2">
    <source>
        <dbReference type="ARBA" id="ARBA00022840"/>
    </source>
</evidence>
<dbReference type="InterPro" id="IPR003018">
    <property type="entry name" value="GAF"/>
</dbReference>
<dbReference type="InterPro" id="IPR025662">
    <property type="entry name" value="Sigma_54_int_dom_ATP-bd_1"/>
</dbReference>
<dbReference type="InterPro" id="IPR002078">
    <property type="entry name" value="Sigma_54_int"/>
</dbReference>
<dbReference type="CDD" id="cd00009">
    <property type="entry name" value="AAA"/>
    <property type="match status" value="1"/>
</dbReference>
<name>A0A831ESW7_ERWAM</name>
<dbReference type="InterPro" id="IPR025943">
    <property type="entry name" value="Sigma_54_int_dom_ATP-bd_2"/>
</dbReference>
<keyword evidence="5" id="KW-0804">Transcription</keyword>
<dbReference type="GO" id="GO:0005524">
    <property type="term" value="F:ATP binding"/>
    <property type="evidence" value="ECO:0007669"/>
    <property type="project" value="UniProtKB-KW"/>
</dbReference>
<dbReference type="Pfam" id="PF00158">
    <property type="entry name" value="Sigma54_activat"/>
    <property type="match status" value="1"/>
</dbReference>
<dbReference type="AlphaFoldDB" id="A0A831ESW7"/>
<gene>
    <name evidence="7" type="ORF">BN437_2265</name>
</gene>
<dbReference type="Gene3D" id="1.10.8.60">
    <property type="match status" value="1"/>
</dbReference>
<dbReference type="PROSITE" id="PS00675">
    <property type="entry name" value="SIGMA54_INTERACT_1"/>
    <property type="match status" value="1"/>
</dbReference>
<dbReference type="InterPro" id="IPR029016">
    <property type="entry name" value="GAF-like_dom_sf"/>
</dbReference>
<dbReference type="EMBL" id="CAPB01000023">
    <property type="protein sequence ID" value="CCO94186.1"/>
    <property type="molecule type" value="Genomic_DNA"/>
</dbReference>
<dbReference type="RefSeq" id="WP_004158228.1">
    <property type="nucleotide sequence ID" value="NZ_BAYW01000003.1"/>
</dbReference>
<accession>A0A831ESW7</accession>
<feature type="domain" description="Sigma-54 factor interaction" evidence="6">
    <location>
        <begin position="343"/>
        <end position="564"/>
    </location>
</feature>
<dbReference type="Gene3D" id="3.30.450.40">
    <property type="match status" value="1"/>
</dbReference>
<dbReference type="InterPro" id="IPR058031">
    <property type="entry name" value="AAA_lid_NorR"/>
</dbReference>
<dbReference type="InterPro" id="IPR009057">
    <property type="entry name" value="Homeodomain-like_sf"/>
</dbReference>
<organism evidence="7 8">
    <name type="scientific">Erwinia amylovora NBRC 12687 = CFBP 1232</name>
    <dbReference type="NCBI Taxonomy" id="1219359"/>
    <lineage>
        <taxon>Bacteria</taxon>
        <taxon>Pseudomonadati</taxon>
        <taxon>Pseudomonadota</taxon>
        <taxon>Gammaproteobacteria</taxon>
        <taxon>Enterobacterales</taxon>
        <taxon>Erwiniaceae</taxon>
        <taxon>Erwinia</taxon>
    </lineage>
</organism>
<dbReference type="FunFam" id="3.40.50.300:FF:000006">
    <property type="entry name" value="DNA-binding transcriptional regulator NtrC"/>
    <property type="match status" value="1"/>
</dbReference>